<dbReference type="SMART" id="SM00507">
    <property type="entry name" value="HNHc"/>
    <property type="match status" value="1"/>
</dbReference>
<evidence type="ECO:0000313" key="3">
    <source>
        <dbReference type="Proteomes" id="UP000235330"/>
    </source>
</evidence>
<keyword evidence="2" id="KW-0378">Hydrolase</keyword>
<dbReference type="GO" id="GO:0004519">
    <property type="term" value="F:endonuclease activity"/>
    <property type="evidence" value="ECO:0007669"/>
    <property type="project" value="UniProtKB-KW"/>
</dbReference>
<dbReference type="InterPro" id="IPR002711">
    <property type="entry name" value="HNH"/>
</dbReference>
<accession>A0A2N7F9G7</accession>
<dbReference type="AlphaFoldDB" id="A0A2N7F9G7"/>
<feature type="domain" description="HNH nuclease" evidence="1">
    <location>
        <begin position="156"/>
        <end position="208"/>
    </location>
</feature>
<dbReference type="CDD" id="cd00085">
    <property type="entry name" value="HNHc"/>
    <property type="match status" value="1"/>
</dbReference>
<dbReference type="GO" id="GO:0008270">
    <property type="term" value="F:zinc ion binding"/>
    <property type="evidence" value="ECO:0007669"/>
    <property type="project" value="InterPro"/>
</dbReference>
<gene>
    <name evidence="2" type="ORF">BCU17_21985</name>
</gene>
<reference evidence="3" key="1">
    <citation type="submission" date="2016-07" db="EMBL/GenBank/DDBJ databases">
        <title>Nontailed viruses are major unrecognized killers of bacteria in the ocean.</title>
        <authorList>
            <person name="Kauffman K."/>
            <person name="Hussain F."/>
            <person name="Yang J."/>
            <person name="Arevalo P."/>
            <person name="Brown J."/>
            <person name="Cutler M."/>
            <person name="Kelly L."/>
            <person name="Polz M.F."/>
        </authorList>
    </citation>
    <scope>NUCLEOTIDE SEQUENCE [LARGE SCALE GENOMIC DNA]</scope>
    <source>
        <strain evidence="3">10N.261.55.E11</strain>
    </source>
</reference>
<dbReference type="RefSeq" id="WP_102516823.1">
    <property type="nucleotide sequence ID" value="NZ_CAWNSM010000036.1"/>
</dbReference>
<keyword evidence="2" id="KW-0540">Nuclease</keyword>
<dbReference type="InterPro" id="IPR003615">
    <property type="entry name" value="HNH_nuc"/>
</dbReference>
<sequence>MKVGKLVQSFLPKVIEYCEQNDHTEFERLCDADYSKQTFNINFSFLVGKNDLPPESSKRYWTNIYLVRGKTVRACSQWFERDAVCFIDYLKRIGIDYDESQLEGLLLDAKVTSKQRTSVRSRKANSRYRGNAIGNAQNLLVRNVLSNLGSEQFSEEDWLETKAYFNHKCAYCGEAKELVIEHAIPINKVYLGEHKLGNLVPSCKECNSAKASKDFREFLDGNDDKIAVIESYMDKQNYVPLENNEQVQMILEMAYREVGIVAERYITIINELFVHEDDNDEQHL</sequence>
<dbReference type="EMBL" id="MCWU01000036">
    <property type="protein sequence ID" value="PMJ63800.1"/>
    <property type="molecule type" value="Genomic_DNA"/>
</dbReference>
<name>A0A2N7F9G7_VIBSP</name>
<comment type="caution">
    <text evidence="2">The sequence shown here is derived from an EMBL/GenBank/DDBJ whole genome shotgun (WGS) entry which is preliminary data.</text>
</comment>
<keyword evidence="2" id="KW-0255">Endonuclease</keyword>
<protein>
    <submittedName>
        <fullName evidence="2">HNH endonuclease</fullName>
    </submittedName>
</protein>
<evidence type="ECO:0000313" key="2">
    <source>
        <dbReference type="EMBL" id="PMJ63800.1"/>
    </source>
</evidence>
<organism evidence="2 3">
    <name type="scientific">Vibrio splendidus</name>
    <dbReference type="NCBI Taxonomy" id="29497"/>
    <lineage>
        <taxon>Bacteria</taxon>
        <taxon>Pseudomonadati</taxon>
        <taxon>Pseudomonadota</taxon>
        <taxon>Gammaproteobacteria</taxon>
        <taxon>Vibrionales</taxon>
        <taxon>Vibrionaceae</taxon>
        <taxon>Vibrio</taxon>
    </lineage>
</organism>
<proteinExistence type="predicted"/>
<evidence type="ECO:0000259" key="1">
    <source>
        <dbReference type="SMART" id="SM00507"/>
    </source>
</evidence>
<dbReference type="Proteomes" id="UP000235330">
    <property type="component" value="Unassembled WGS sequence"/>
</dbReference>
<dbReference type="GO" id="GO:0003676">
    <property type="term" value="F:nucleic acid binding"/>
    <property type="evidence" value="ECO:0007669"/>
    <property type="project" value="InterPro"/>
</dbReference>
<dbReference type="Pfam" id="PF01844">
    <property type="entry name" value="HNH"/>
    <property type="match status" value="1"/>
</dbReference>
<dbReference type="Gene3D" id="1.10.30.50">
    <property type="match status" value="1"/>
</dbReference>